<sequence>MLRATGRMFGTWLRVTLLLGLAVIVVGWIWGFGTGPFVVAVVVAIAVELLALRGLAREWVFEARGHWWWL</sequence>
<keyword evidence="3" id="KW-1185">Reference proteome</keyword>
<name>A0A7W7Q464_9PSEU</name>
<dbReference type="Proteomes" id="UP000520767">
    <property type="component" value="Unassembled WGS sequence"/>
</dbReference>
<accession>A0A7W7Q464</accession>
<keyword evidence="1" id="KW-0472">Membrane</keyword>
<keyword evidence="1" id="KW-0812">Transmembrane</keyword>
<feature type="transmembrane region" description="Helical" evidence="1">
    <location>
        <begin position="37"/>
        <end position="56"/>
    </location>
</feature>
<protein>
    <submittedName>
        <fullName evidence="2">Putative membrane protein</fullName>
    </submittedName>
</protein>
<evidence type="ECO:0000313" key="3">
    <source>
        <dbReference type="Proteomes" id="UP000520767"/>
    </source>
</evidence>
<keyword evidence="1" id="KW-1133">Transmembrane helix</keyword>
<dbReference type="RefSeq" id="WP_184810586.1">
    <property type="nucleotide sequence ID" value="NZ_JACHJQ010000003.1"/>
</dbReference>
<dbReference type="AlphaFoldDB" id="A0A7W7Q464"/>
<evidence type="ECO:0000313" key="2">
    <source>
        <dbReference type="EMBL" id="MBB4906364.1"/>
    </source>
</evidence>
<organism evidence="2 3">
    <name type="scientific">Actinophytocola algeriensis</name>
    <dbReference type="NCBI Taxonomy" id="1768010"/>
    <lineage>
        <taxon>Bacteria</taxon>
        <taxon>Bacillati</taxon>
        <taxon>Actinomycetota</taxon>
        <taxon>Actinomycetes</taxon>
        <taxon>Pseudonocardiales</taxon>
        <taxon>Pseudonocardiaceae</taxon>
    </lineage>
</organism>
<dbReference type="EMBL" id="JACHJQ010000003">
    <property type="protein sequence ID" value="MBB4906364.1"/>
    <property type="molecule type" value="Genomic_DNA"/>
</dbReference>
<comment type="caution">
    <text evidence="2">The sequence shown here is derived from an EMBL/GenBank/DDBJ whole genome shotgun (WGS) entry which is preliminary data.</text>
</comment>
<feature type="transmembrane region" description="Helical" evidence="1">
    <location>
        <begin position="12"/>
        <end position="31"/>
    </location>
</feature>
<proteinExistence type="predicted"/>
<gene>
    <name evidence="2" type="ORF">FHR82_002584</name>
</gene>
<reference evidence="2 3" key="1">
    <citation type="submission" date="2020-08" db="EMBL/GenBank/DDBJ databases">
        <title>Genomic Encyclopedia of Type Strains, Phase III (KMG-III): the genomes of soil and plant-associated and newly described type strains.</title>
        <authorList>
            <person name="Whitman W."/>
        </authorList>
    </citation>
    <scope>NUCLEOTIDE SEQUENCE [LARGE SCALE GENOMIC DNA]</scope>
    <source>
        <strain evidence="2 3">CECT 8960</strain>
    </source>
</reference>
<evidence type="ECO:0000256" key="1">
    <source>
        <dbReference type="SAM" id="Phobius"/>
    </source>
</evidence>